<organism evidence="6 7">
    <name type="scientific">Falsihalocynthiibacter arcticus</name>
    <dbReference type="NCBI Taxonomy" id="1579316"/>
    <lineage>
        <taxon>Bacteria</taxon>
        <taxon>Pseudomonadati</taxon>
        <taxon>Pseudomonadota</taxon>
        <taxon>Alphaproteobacteria</taxon>
        <taxon>Rhodobacterales</taxon>
        <taxon>Roseobacteraceae</taxon>
        <taxon>Falsihalocynthiibacter</taxon>
    </lineage>
</organism>
<dbReference type="Proteomes" id="UP000070371">
    <property type="component" value="Chromosome"/>
</dbReference>
<dbReference type="STRING" id="1579316.RC74_18975"/>
<evidence type="ECO:0000256" key="1">
    <source>
        <dbReference type="ARBA" id="ARBA00022723"/>
    </source>
</evidence>
<name>A0A126V402_9RHOB</name>
<keyword evidence="7" id="KW-1185">Reference proteome</keyword>
<dbReference type="OrthoDB" id="651281at2"/>
<dbReference type="CDD" id="cd07402">
    <property type="entry name" value="MPP_GpdQ"/>
    <property type="match status" value="1"/>
</dbReference>
<evidence type="ECO:0000256" key="2">
    <source>
        <dbReference type="ARBA" id="ARBA00022801"/>
    </source>
</evidence>
<evidence type="ECO:0000313" key="6">
    <source>
        <dbReference type="EMBL" id="AML53061.1"/>
    </source>
</evidence>
<evidence type="ECO:0000313" key="7">
    <source>
        <dbReference type="Proteomes" id="UP000070371"/>
    </source>
</evidence>
<dbReference type="InterPro" id="IPR042281">
    <property type="entry name" value="GpdQ_beta-strand"/>
</dbReference>
<dbReference type="EMBL" id="CP014327">
    <property type="protein sequence ID" value="AML53061.1"/>
    <property type="molecule type" value="Genomic_DNA"/>
</dbReference>
<dbReference type="GO" id="GO:0046872">
    <property type="term" value="F:metal ion binding"/>
    <property type="evidence" value="ECO:0007669"/>
    <property type="project" value="UniProtKB-KW"/>
</dbReference>
<evidence type="ECO:0000256" key="3">
    <source>
        <dbReference type="ARBA" id="ARBA00023004"/>
    </source>
</evidence>
<keyword evidence="3" id="KW-0408">Iron</keyword>
<dbReference type="InterPro" id="IPR004843">
    <property type="entry name" value="Calcineurin-like_PHP"/>
</dbReference>
<dbReference type="Gene3D" id="3.30.750.180">
    <property type="entry name" value="GpdQ, beta-strand dimerisation domain"/>
    <property type="match status" value="1"/>
</dbReference>
<dbReference type="Pfam" id="PF00149">
    <property type="entry name" value="Metallophos"/>
    <property type="match status" value="1"/>
</dbReference>
<proteinExistence type="inferred from homology"/>
<evidence type="ECO:0000259" key="5">
    <source>
        <dbReference type="Pfam" id="PF00149"/>
    </source>
</evidence>
<dbReference type="InterPro" id="IPR026575">
    <property type="entry name" value="GpdQ/CpdA-like"/>
</dbReference>
<keyword evidence="1" id="KW-0479">Metal-binding</keyword>
<dbReference type="InterPro" id="IPR050884">
    <property type="entry name" value="CNP_phosphodiesterase-III"/>
</dbReference>
<protein>
    <submittedName>
        <fullName evidence="6">Phosphohydrolase</fullName>
    </submittedName>
</protein>
<gene>
    <name evidence="6" type="ORF">RC74_18975</name>
</gene>
<reference evidence="6 7" key="1">
    <citation type="submission" date="2016-02" db="EMBL/GenBank/DDBJ databases">
        <title>Complete genome sequence of Halocynthiibacter arcticus PAMC 20958t from arctic marine sediment.</title>
        <authorList>
            <person name="Lee Y.M."/>
            <person name="Baek K."/>
            <person name="Lee H.K."/>
            <person name="Shin S.C."/>
        </authorList>
    </citation>
    <scope>NUCLEOTIDE SEQUENCE [LARGE SCALE GENOMIC DNA]</scope>
    <source>
        <strain evidence="6">PAMC 20958</strain>
    </source>
</reference>
<dbReference type="GO" id="GO:0004112">
    <property type="term" value="F:cyclic-nucleotide phosphodiesterase activity"/>
    <property type="evidence" value="ECO:0007669"/>
    <property type="project" value="InterPro"/>
</dbReference>
<dbReference type="PANTHER" id="PTHR42988:SF2">
    <property type="entry name" value="CYCLIC NUCLEOTIDE PHOSPHODIESTERASE CBUA0032-RELATED"/>
    <property type="match status" value="1"/>
</dbReference>
<dbReference type="Gene3D" id="3.60.21.40">
    <property type="entry name" value="GpdQ, catalytic alpha/beta sandwich domain"/>
    <property type="match status" value="1"/>
</dbReference>
<feature type="domain" description="Calcineurin-like phosphoesterase" evidence="5">
    <location>
        <begin position="4"/>
        <end position="200"/>
    </location>
</feature>
<dbReference type="KEGG" id="hat:RC74_18975"/>
<comment type="similarity">
    <text evidence="4">Belongs to the cyclic nucleotide phosphodiesterase class-III family.</text>
</comment>
<dbReference type="SUPFAM" id="SSF56300">
    <property type="entry name" value="Metallo-dependent phosphatases"/>
    <property type="match status" value="1"/>
</dbReference>
<dbReference type="InterPro" id="IPR029052">
    <property type="entry name" value="Metallo-depent_PP-like"/>
</dbReference>
<accession>A0A126V402</accession>
<dbReference type="AlphaFoldDB" id="A0A126V402"/>
<keyword evidence="2 6" id="KW-0378">Hydrolase</keyword>
<sequence>MPAFIQISDTHIVEKGRLVCGASDTNAALRNAVASINWRRPSLGKIDCAIVTGDLTDNGTAEEYAHFSEIMAELNLPWIAIPGNHDNREEMRTAFGSQDWMPDAGPIQWLRDFGPFAVLGLDTLLAEAHHGELSESGFTFIDTMLTDLAGKPLIVATHHPWLHCGIPEMDADNLRNGAIMMELLEQYPGDVRMMSGHVHRAVTGKVGNILCQIAPSTGHSVHRDQRENAKHALTLEAGAVTLYMWQEGSQSGLISDILPLTTFAEPVPFQ</sequence>
<evidence type="ECO:0000256" key="4">
    <source>
        <dbReference type="ARBA" id="ARBA00025742"/>
    </source>
</evidence>
<dbReference type="PANTHER" id="PTHR42988">
    <property type="entry name" value="PHOSPHOHYDROLASE"/>
    <property type="match status" value="1"/>
</dbReference>
<dbReference type="InterPro" id="IPR042283">
    <property type="entry name" value="GpdQ_catalytic"/>
</dbReference>
<dbReference type="RefSeq" id="WP_039001582.1">
    <property type="nucleotide sequence ID" value="NZ_CP014327.1"/>
</dbReference>